<protein>
    <submittedName>
        <fullName evidence="7">DMT family transporter</fullName>
    </submittedName>
</protein>
<keyword evidence="3 5" id="KW-1133">Transmembrane helix</keyword>
<dbReference type="RefSeq" id="WP_253964073.1">
    <property type="nucleotide sequence ID" value="NZ_JALHBS010000046.1"/>
</dbReference>
<keyword evidence="8" id="KW-1185">Reference proteome</keyword>
<dbReference type="InterPro" id="IPR037185">
    <property type="entry name" value="EmrE-like"/>
</dbReference>
<dbReference type="PANTHER" id="PTHR32322:SF9">
    <property type="entry name" value="AMINO-ACID METABOLITE EFFLUX PUMP-RELATED"/>
    <property type="match status" value="1"/>
</dbReference>
<comment type="subcellular location">
    <subcellularLocation>
        <location evidence="1">Membrane</location>
        <topology evidence="1">Multi-pass membrane protein</topology>
    </subcellularLocation>
</comment>
<evidence type="ECO:0000256" key="5">
    <source>
        <dbReference type="SAM" id="Phobius"/>
    </source>
</evidence>
<organism evidence="7 8">
    <name type="scientific">Aurantimonas marianensis</name>
    <dbReference type="NCBI Taxonomy" id="2920428"/>
    <lineage>
        <taxon>Bacteria</taxon>
        <taxon>Pseudomonadati</taxon>
        <taxon>Pseudomonadota</taxon>
        <taxon>Alphaproteobacteria</taxon>
        <taxon>Hyphomicrobiales</taxon>
        <taxon>Aurantimonadaceae</taxon>
        <taxon>Aurantimonas</taxon>
    </lineage>
</organism>
<feature type="transmembrane region" description="Helical" evidence="5">
    <location>
        <begin position="277"/>
        <end position="295"/>
    </location>
</feature>
<feature type="transmembrane region" description="Helical" evidence="5">
    <location>
        <begin position="91"/>
        <end position="112"/>
    </location>
</feature>
<feature type="transmembrane region" description="Helical" evidence="5">
    <location>
        <begin position="246"/>
        <end position="265"/>
    </location>
</feature>
<name>A0A9X2H6N7_9HYPH</name>
<keyword evidence="2 5" id="KW-0812">Transmembrane</keyword>
<dbReference type="PANTHER" id="PTHR32322">
    <property type="entry name" value="INNER MEMBRANE TRANSPORTER"/>
    <property type="match status" value="1"/>
</dbReference>
<feature type="transmembrane region" description="Helical" evidence="5">
    <location>
        <begin position="7"/>
        <end position="27"/>
    </location>
</feature>
<keyword evidence="4 5" id="KW-0472">Membrane</keyword>
<comment type="caution">
    <text evidence="7">The sequence shown here is derived from an EMBL/GenBank/DDBJ whole genome shotgun (WGS) entry which is preliminary data.</text>
</comment>
<reference evidence="7" key="1">
    <citation type="submission" date="2022-03" db="EMBL/GenBank/DDBJ databases">
        <title>Aurantimonas Liuensis sp. Nov., isolated from the hadal seawater of the Mariana Trench.</title>
        <authorList>
            <person name="Liu R."/>
        </authorList>
    </citation>
    <scope>NUCLEOTIDE SEQUENCE</scope>
    <source>
        <strain evidence="7">LRZ36</strain>
    </source>
</reference>
<feature type="transmembrane region" description="Helical" evidence="5">
    <location>
        <begin position="181"/>
        <end position="201"/>
    </location>
</feature>
<evidence type="ECO:0000313" key="7">
    <source>
        <dbReference type="EMBL" id="MCP3055186.1"/>
    </source>
</evidence>
<dbReference type="EMBL" id="JALHBS010000046">
    <property type="protein sequence ID" value="MCP3055186.1"/>
    <property type="molecule type" value="Genomic_DNA"/>
</dbReference>
<feature type="transmembrane region" description="Helical" evidence="5">
    <location>
        <begin position="124"/>
        <end position="143"/>
    </location>
</feature>
<feature type="transmembrane region" description="Helical" evidence="5">
    <location>
        <begin position="33"/>
        <end position="54"/>
    </location>
</feature>
<evidence type="ECO:0000256" key="3">
    <source>
        <dbReference type="ARBA" id="ARBA00022989"/>
    </source>
</evidence>
<dbReference type="InterPro" id="IPR050638">
    <property type="entry name" value="AA-Vitamin_Transporters"/>
</dbReference>
<feature type="transmembrane region" description="Helical" evidence="5">
    <location>
        <begin position="66"/>
        <end position="85"/>
    </location>
</feature>
<proteinExistence type="predicted"/>
<accession>A0A9X2H6N7</accession>
<dbReference type="GO" id="GO:0016020">
    <property type="term" value="C:membrane"/>
    <property type="evidence" value="ECO:0007669"/>
    <property type="project" value="UniProtKB-SubCell"/>
</dbReference>
<feature type="domain" description="EamA" evidence="6">
    <location>
        <begin position="8"/>
        <end position="138"/>
    </location>
</feature>
<gene>
    <name evidence="7" type="ORF">MJ956_08490</name>
</gene>
<feature type="transmembrane region" description="Helical" evidence="5">
    <location>
        <begin position="213"/>
        <end position="234"/>
    </location>
</feature>
<dbReference type="Pfam" id="PF00892">
    <property type="entry name" value="EamA"/>
    <property type="match status" value="2"/>
</dbReference>
<feature type="transmembrane region" description="Helical" evidence="5">
    <location>
        <begin position="149"/>
        <end position="169"/>
    </location>
</feature>
<dbReference type="InterPro" id="IPR000620">
    <property type="entry name" value="EamA_dom"/>
</dbReference>
<dbReference type="AlphaFoldDB" id="A0A9X2H6N7"/>
<evidence type="ECO:0000256" key="2">
    <source>
        <dbReference type="ARBA" id="ARBA00022692"/>
    </source>
</evidence>
<evidence type="ECO:0000259" key="6">
    <source>
        <dbReference type="Pfam" id="PF00892"/>
    </source>
</evidence>
<evidence type="ECO:0000256" key="1">
    <source>
        <dbReference type="ARBA" id="ARBA00004141"/>
    </source>
</evidence>
<evidence type="ECO:0000256" key="4">
    <source>
        <dbReference type="ARBA" id="ARBA00023136"/>
    </source>
</evidence>
<evidence type="ECO:0000313" key="8">
    <source>
        <dbReference type="Proteomes" id="UP001155220"/>
    </source>
</evidence>
<dbReference type="SUPFAM" id="SSF103481">
    <property type="entry name" value="Multidrug resistance efflux transporter EmrE"/>
    <property type="match status" value="2"/>
</dbReference>
<dbReference type="Proteomes" id="UP001155220">
    <property type="component" value="Unassembled WGS sequence"/>
</dbReference>
<sequence>MTLGEWGMLLTLSVLWGGSFFFTEVAVKELPPFTIVVLRVGLASVILFAALRLLGVRMPRERRVWAAFLVMGLINNAVPFSLFVWGQTQIASGLAAILNATTPLFTVLVAHVLTDDEKLTGKRLAGVVAGLGGVAMMIGPAALEGLGLGVVAQLACLAAAFSYALAGIFGRRFKRMGVAPLATATGQVTASTLLLLPLALVVDRPWTLAMPSLPTVGAILSIAALSTALAYVLYFRILATAGATNLLLVTFLIPVSAILLGWLVLGERLAPRHFLGMGLIGVGLAAIDGRLLRLVRWGPRSARRRGEDAGTAEATVHRRRDI</sequence>
<feature type="domain" description="EamA" evidence="6">
    <location>
        <begin position="154"/>
        <end position="286"/>
    </location>
</feature>